<reference evidence="4 5" key="2">
    <citation type="journal article" date="2006" name="J. Microbiol. Methods">
        <title>Genomic flank-sequencing of plasposon insertion sites for rapid identification of functional genes.</title>
        <authorList>
            <person name="Leveau J.H."/>
            <person name="Gerards S."/>
            <person name="Fritsche K."/>
            <person name="Zondag G."/>
            <person name="van Veen J.A."/>
        </authorList>
    </citation>
    <scope>NUCLEOTIDE SEQUENCE [LARGE SCALE GENOMIC DNA]</scope>
    <source>
        <strain evidence="4 5">Ter331</strain>
    </source>
</reference>
<feature type="domain" description="N-acetyltransferase" evidence="3">
    <location>
        <begin position="1"/>
        <end position="140"/>
    </location>
</feature>
<dbReference type="KEGG" id="cfu:CFU_2067"/>
<dbReference type="PANTHER" id="PTHR43626">
    <property type="entry name" value="ACYL-COA N-ACYLTRANSFERASE"/>
    <property type="match status" value="1"/>
</dbReference>
<dbReference type="AlphaFoldDB" id="G0ABU1"/>
<organism evidence="4 5">
    <name type="scientific">Collimonas fungivorans (strain Ter331)</name>
    <dbReference type="NCBI Taxonomy" id="1005048"/>
    <lineage>
        <taxon>Bacteria</taxon>
        <taxon>Pseudomonadati</taxon>
        <taxon>Pseudomonadota</taxon>
        <taxon>Betaproteobacteria</taxon>
        <taxon>Burkholderiales</taxon>
        <taxon>Oxalobacteraceae</taxon>
        <taxon>Collimonas</taxon>
    </lineage>
</organism>
<dbReference type="RefSeq" id="WP_014006050.1">
    <property type="nucleotide sequence ID" value="NC_015856.1"/>
</dbReference>
<proteinExistence type="predicted"/>
<evidence type="ECO:0000259" key="3">
    <source>
        <dbReference type="PROSITE" id="PS51186"/>
    </source>
</evidence>
<dbReference type="Gene3D" id="3.40.630.30">
    <property type="match status" value="1"/>
</dbReference>
<keyword evidence="1 4" id="KW-0808">Transferase</keyword>
<dbReference type="EMBL" id="CP002745">
    <property type="protein sequence ID" value="AEK61897.1"/>
    <property type="molecule type" value="Genomic_DNA"/>
</dbReference>
<dbReference type="InterPro" id="IPR000182">
    <property type="entry name" value="GNAT_dom"/>
</dbReference>
<dbReference type="InterPro" id="IPR016181">
    <property type="entry name" value="Acyl_CoA_acyltransferase"/>
</dbReference>
<name>G0ABU1_COLFT</name>
<dbReference type="Proteomes" id="UP000008392">
    <property type="component" value="Chromosome"/>
</dbReference>
<dbReference type="CDD" id="cd04301">
    <property type="entry name" value="NAT_SF"/>
    <property type="match status" value="1"/>
</dbReference>
<dbReference type="eggNOG" id="COG0456">
    <property type="taxonomic scope" value="Bacteria"/>
</dbReference>
<dbReference type="PROSITE" id="PS51186">
    <property type="entry name" value="GNAT"/>
    <property type="match status" value="1"/>
</dbReference>
<evidence type="ECO:0000256" key="2">
    <source>
        <dbReference type="ARBA" id="ARBA00023315"/>
    </source>
</evidence>
<reference evidence="4 5" key="1">
    <citation type="journal article" date="2004" name="Environ. Microbiol.">
        <title>Phylogeny-function analysis of (meta)genomic libraries: screening for expression of ribosomal RNA genes by large-insert library fluorescent in situ hybridization (LIL-FISH).</title>
        <authorList>
            <person name="Leveau J.H."/>
            <person name="Gerards S."/>
            <person name="de Boer W."/>
            <person name="van Veen J.A."/>
        </authorList>
    </citation>
    <scope>NUCLEOTIDE SEQUENCE [LARGE SCALE GENOMIC DNA]</scope>
    <source>
        <strain evidence="4 5">Ter331</strain>
    </source>
</reference>
<dbReference type="GO" id="GO:0005737">
    <property type="term" value="C:cytoplasm"/>
    <property type="evidence" value="ECO:0007669"/>
    <property type="project" value="TreeGrafter"/>
</dbReference>
<sequence>MEWVFEQENMDWAALSNLYKIAPLGDKHPDDLKTAFTNSLYKCFVFDGAVLAGAGRALADSIDCSYICDVAIHPDFQGQGLGKAIISKLRDLSAGHKKIILYAVPGKEGFYKKLGFKRMSTAMAIFKNQERALAAGLVNDT</sequence>
<dbReference type="InterPro" id="IPR045039">
    <property type="entry name" value="NSI-like"/>
</dbReference>
<dbReference type="Pfam" id="PF13673">
    <property type="entry name" value="Acetyltransf_10"/>
    <property type="match status" value="1"/>
</dbReference>
<dbReference type="GO" id="GO:0008080">
    <property type="term" value="F:N-acetyltransferase activity"/>
    <property type="evidence" value="ECO:0007669"/>
    <property type="project" value="InterPro"/>
</dbReference>
<reference evidence="4 5" key="3">
    <citation type="journal article" date="2008" name="FEMS Microbiol. Ecol.">
        <title>Identification and characterization of genes underlying chitinolysis in Collimonas fungivorans Ter331.</title>
        <authorList>
            <person name="Fritsche K."/>
            <person name="de Boer W."/>
            <person name="Gerards S."/>
            <person name="van den Berg M."/>
            <person name="van Veen J.A."/>
            <person name="Leveau J.H."/>
        </authorList>
    </citation>
    <scope>NUCLEOTIDE SEQUENCE [LARGE SCALE GENOMIC DNA]</scope>
    <source>
        <strain evidence="4 5">Ter331</strain>
    </source>
</reference>
<dbReference type="SUPFAM" id="SSF55729">
    <property type="entry name" value="Acyl-CoA N-acyltransferases (Nat)"/>
    <property type="match status" value="1"/>
</dbReference>
<reference evidence="4 5" key="5">
    <citation type="journal article" date="2011" name="ISME J.">
        <title>Dual transcriptional profiling of a bacterial/fungal confrontation: Collimonas fungivorans versus Aspergillus niger.</title>
        <authorList>
            <person name="Mela F."/>
            <person name="Fritsche K."/>
            <person name="de Boer W."/>
            <person name="van Veen J.A."/>
            <person name="de Graaff L.H."/>
            <person name="van den Berg M."/>
            <person name="Leveau J.H."/>
        </authorList>
    </citation>
    <scope>NUCLEOTIDE SEQUENCE [LARGE SCALE GENOMIC DNA]</scope>
    <source>
        <strain evidence="4 5">Ter331</strain>
    </source>
</reference>
<evidence type="ECO:0000256" key="1">
    <source>
        <dbReference type="ARBA" id="ARBA00022679"/>
    </source>
</evidence>
<reference evidence="4 5" key="4">
    <citation type="journal article" date="2010" name="Environ. Microbiol.">
        <title>The bacterial genus Collimonas: mycophagy, weathering and other adaptive solutions to life in oligotrophic soil environments.</title>
        <authorList>
            <person name="Leveau J.H."/>
            <person name="Uroz S."/>
            <person name="de Boer W."/>
        </authorList>
    </citation>
    <scope>NUCLEOTIDE SEQUENCE [LARGE SCALE GENOMIC DNA]</scope>
    <source>
        <strain evidence="4 5">Ter331</strain>
    </source>
</reference>
<dbReference type="PANTHER" id="PTHR43626:SF4">
    <property type="entry name" value="GCN5-RELATED N-ACETYLTRANSFERASE 2, CHLOROPLASTIC"/>
    <property type="match status" value="1"/>
</dbReference>
<evidence type="ECO:0000313" key="4">
    <source>
        <dbReference type="EMBL" id="AEK61897.1"/>
    </source>
</evidence>
<accession>G0ABU1</accession>
<reference evidence="5" key="6">
    <citation type="submission" date="2011-05" db="EMBL/GenBank/DDBJ databases">
        <title>Complete sequence of Collimonas fungivorans Ter331.</title>
        <authorList>
            <person name="Leveau J.H."/>
        </authorList>
    </citation>
    <scope>NUCLEOTIDE SEQUENCE [LARGE SCALE GENOMIC DNA]</scope>
    <source>
        <strain evidence="5">Ter331</strain>
    </source>
</reference>
<keyword evidence="2" id="KW-0012">Acyltransferase</keyword>
<keyword evidence="5" id="KW-1185">Reference proteome</keyword>
<dbReference type="HOGENOM" id="CLU_086503_3_0_4"/>
<gene>
    <name evidence="4" type="ordered locus">CFU_2067</name>
</gene>
<evidence type="ECO:0000313" key="5">
    <source>
        <dbReference type="Proteomes" id="UP000008392"/>
    </source>
</evidence>
<protein>
    <submittedName>
        <fullName evidence="4">GCN5-like N-acetyltransferase</fullName>
    </submittedName>
</protein>